<feature type="transmembrane region" description="Helical" evidence="1">
    <location>
        <begin position="108"/>
        <end position="127"/>
    </location>
</feature>
<evidence type="ECO:0000256" key="1">
    <source>
        <dbReference type="SAM" id="Phobius"/>
    </source>
</evidence>
<evidence type="ECO:0000313" key="2">
    <source>
        <dbReference type="EMBL" id="NMF08631.1"/>
    </source>
</evidence>
<dbReference type="InterPro" id="IPR017195">
    <property type="entry name" value="ABC_thiamin-permease_prd"/>
</dbReference>
<dbReference type="RefSeq" id="WP_168937326.1">
    <property type="nucleotide sequence ID" value="NZ_DYUU01000057.1"/>
</dbReference>
<organism evidence="2 3">
    <name type="scientific">Corynebacterium xerosis</name>
    <dbReference type="NCBI Taxonomy" id="1725"/>
    <lineage>
        <taxon>Bacteria</taxon>
        <taxon>Bacillati</taxon>
        <taxon>Actinomycetota</taxon>
        <taxon>Actinomycetes</taxon>
        <taxon>Mycobacteriales</taxon>
        <taxon>Corynebacteriaceae</taxon>
        <taxon>Corynebacterium</taxon>
    </lineage>
</organism>
<reference evidence="2 3" key="1">
    <citation type="submission" date="2020-04" db="EMBL/GenBank/DDBJ databases">
        <authorList>
            <person name="Hitch T.C.A."/>
            <person name="Wylensek D."/>
            <person name="Clavel T."/>
        </authorList>
    </citation>
    <scope>NUCLEOTIDE SEQUENCE [LARGE SCALE GENOMIC DNA]</scope>
    <source>
        <strain evidence="2 3">BL-383-APC-2I</strain>
    </source>
</reference>
<keyword evidence="1" id="KW-0812">Transmembrane</keyword>
<keyword evidence="1" id="KW-0472">Membrane</keyword>
<dbReference type="Proteomes" id="UP000589552">
    <property type="component" value="Unassembled WGS sequence"/>
</dbReference>
<protein>
    <submittedName>
        <fullName evidence="2">Uncharacterized protein</fullName>
    </submittedName>
</protein>
<dbReference type="EMBL" id="JABAGA010000001">
    <property type="protein sequence ID" value="NMF08631.1"/>
    <property type="molecule type" value="Genomic_DNA"/>
</dbReference>
<name>A0A7X9SV76_9CORY</name>
<feature type="transmembrane region" description="Helical" evidence="1">
    <location>
        <begin position="187"/>
        <end position="209"/>
    </location>
</feature>
<proteinExistence type="predicted"/>
<keyword evidence="1" id="KW-1133">Transmembrane helix</keyword>
<feature type="transmembrane region" description="Helical" evidence="1">
    <location>
        <begin position="79"/>
        <end position="101"/>
    </location>
</feature>
<comment type="caution">
    <text evidence="2">The sequence shown here is derived from an EMBL/GenBank/DDBJ whole genome shotgun (WGS) entry which is preliminary data.</text>
</comment>
<accession>A0A7X9SV76</accession>
<sequence>MSNEHPISTNAANAATSADFTNATSPATSAEQSNSKKPRKAWRVIDIVTAAVLGVAVGLIFVVWNIVGGAWFTAADALTPGLGGLVVGPWLLGGIIGGLVIRKPGAALFVEVIAATVSALIGNQWGISTLYSGLAQGLGAELIFLLFAYRRFSLPVTMAAGAAAGAGAFILELFTSGNLARTWQFNSVYLACLLISGAILAGVVGWALVRALAGTGALDRFAAGRERRGEV</sequence>
<dbReference type="PIRSF" id="PIRSF037394">
    <property type="entry name" value="ABC_thiamine-permease_YkoE_prd"/>
    <property type="match status" value="1"/>
</dbReference>
<dbReference type="Pfam" id="PF09819">
    <property type="entry name" value="ABC_cobalt"/>
    <property type="match status" value="1"/>
</dbReference>
<gene>
    <name evidence="2" type="ORF">HF852_03250</name>
</gene>
<dbReference type="AlphaFoldDB" id="A0A7X9SV76"/>
<evidence type="ECO:0000313" key="3">
    <source>
        <dbReference type="Proteomes" id="UP000589552"/>
    </source>
</evidence>
<feature type="transmembrane region" description="Helical" evidence="1">
    <location>
        <begin position="44"/>
        <end position="67"/>
    </location>
</feature>
<feature type="transmembrane region" description="Helical" evidence="1">
    <location>
        <begin position="156"/>
        <end position="175"/>
    </location>
</feature>